<dbReference type="AlphaFoldDB" id="A0A2T4FMY2"/>
<comment type="caution">
    <text evidence="2">The sequence shown here is derived from an EMBL/GenBank/DDBJ whole genome shotgun (WGS) entry which is preliminary data.</text>
</comment>
<proteinExistence type="predicted"/>
<dbReference type="EMBL" id="MAUE01000025">
    <property type="protein sequence ID" value="OCW24851.1"/>
    <property type="molecule type" value="Genomic_DNA"/>
</dbReference>
<organism evidence="2 4">
    <name type="scientific">Pseudomonas aylmerensis</name>
    <dbReference type="NCBI Taxonomy" id="1869229"/>
    <lineage>
        <taxon>Bacteria</taxon>
        <taxon>Pseudomonadati</taxon>
        <taxon>Pseudomonadota</taxon>
        <taxon>Gammaproteobacteria</taxon>
        <taxon>Pseudomonadales</taxon>
        <taxon>Pseudomonadaceae</taxon>
        <taxon>Pseudomonas</taxon>
    </lineage>
</organism>
<dbReference type="Proteomes" id="UP000095081">
    <property type="component" value="Unassembled WGS sequence"/>
</dbReference>
<reference evidence="1 3" key="1">
    <citation type="submission" date="2016-06" db="EMBL/GenBank/DDBJ databases">
        <title>Draft genome sequence of Pseudomonas sp. S1E40, a novel strain antagonistic activity to fungal plant pathogen.</title>
        <authorList>
            <person name="Tambong J.T."/>
            <person name="Tchagang C."/>
            <person name="Xu R."/>
        </authorList>
    </citation>
    <scope>NUCLEOTIDE SEQUENCE [LARGE SCALE GENOMIC DNA]</scope>
    <source>
        <strain evidence="1 3">S1E40</strain>
    </source>
</reference>
<name>A0A2T4FMY2_9PSED</name>
<sequence>MWTPNSLEIAKYAEHLFPDIGKINVTDIKDFITSSEAIVLVRAHPLPNLKTSFNEAIVKTEKYQELSDFLLTAKMETY</sequence>
<evidence type="ECO:0000313" key="2">
    <source>
        <dbReference type="EMBL" id="PTC24769.1"/>
    </source>
</evidence>
<keyword evidence="3" id="KW-1185">Reference proteome</keyword>
<dbReference type="Proteomes" id="UP000240571">
    <property type="component" value="Unassembled WGS sequence"/>
</dbReference>
<protein>
    <submittedName>
        <fullName evidence="2">Uncharacterized protein</fullName>
    </submittedName>
</protein>
<evidence type="ECO:0000313" key="4">
    <source>
        <dbReference type="Proteomes" id="UP000240571"/>
    </source>
</evidence>
<dbReference type="EMBL" id="PYWW01000055">
    <property type="protein sequence ID" value="PTC24769.1"/>
    <property type="molecule type" value="Genomic_DNA"/>
</dbReference>
<evidence type="ECO:0000313" key="1">
    <source>
        <dbReference type="EMBL" id="OCW24851.1"/>
    </source>
</evidence>
<reference evidence="2 4" key="2">
    <citation type="submission" date="2018-03" db="EMBL/GenBank/DDBJ databases">
        <title>Diversity of bacteria associated with corn roots inoculated with woodland soils in Canada, and Description of Pseudomonas aylmerense sp. nov.</title>
        <authorList>
            <person name="Tambong J.T."/>
            <person name="Xu R."/>
            <person name="Tchagang C."/>
        </authorList>
    </citation>
    <scope>NUCLEOTIDE SEQUENCE [LARGE SCALE GENOMIC DNA]</scope>
    <source>
        <strain evidence="2 4">S1E44</strain>
    </source>
</reference>
<accession>A0A2T4FMY2</accession>
<gene>
    <name evidence="1" type="ORF">BBG20_17385</name>
    <name evidence="2" type="ORF">C9382_27440</name>
</gene>
<evidence type="ECO:0000313" key="3">
    <source>
        <dbReference type="Proteomes" id="UP000095081"/>
    </source>
</evidence>